<evidence type="ECO:0000313" key="1">
    <source>
        <dbReference type="EMBL" id="MPN56793.1"/>
    </source>
</evidence>
<gene>
    <name evidence="1" type="ORF">SDC9_204485</name>
</gene>
<dbReference type="AlphaFoldDB" id="A0A645JB90"/>
<sequence>MEIRYSCCFPPTIFLFKLQTEIGLGAVVLQQNGGGVGLAGARALQIRKENAPPAKERGRNRFIHLFALHLPEPVVLPQRKPAGAAGAEEAFAALGDVRATAGAFAHHGALWRRSEQGRILGKRRGVCGHKALCERRDTVHKHCIRKLRALHQFQSALPLGGE</sequence>
<comment type="caution">
    <text evidence="1">The sequence shown here is derived from an EMBL/GenBank/DDBJ whole genome shotgun (WGS) entry which is preliminary data.</text>
</comment>
<accession>A0A645JB90</accession>
<proteinExistence type="predicted"/>
<dbReference type="EMBL" id="VSSQ01127541">
    <property type="protein sequence ID" value="MPN56793.1"/>
    <property type="molecule type" value="Genomic_DNA"/>
</dbReference>
<protein>
    <submittedName>
        <fullName evidence="1">Uncharacterized protein</fullName>
    </submittedName>
</protein>
<name>A0A645JB90_9ZZZZ</name>
<organism evidence="1">
    <name type="scientific">bioreactor metagenome</name>
    <dbReference type="NCBI Taxonomy" id="1076179"/>
    <lineage>
        <taxon>unclassified sequences</taxon>
        <taxon>metagenomes</taxon>
        <taxon>ecological metagenomes</taxon>
    </lineage>
</organism>
<reference evidence="1" key="1">
    <citation type="submission" date="2019-08" db="EMBL/GenBank/DDBJ databases">
        <authorList>
            <person name="Kucharzyk K."/>
            <person name="Murdoch R.W."/>
            <person name="Higgins S."/>
            <person name="Loffler F."/>
        </authorList>
    </citation>
    <scope>NUCLEOTIDE SEQUENCE</scope>
</reference>